<comment type="caution">
    <text evidence="2">The sequence shown here is derived from an EMBL/GenBank/DDBJ whole genome shotgun (WGS) entry which is preliminary data.</text>
</comment>
<keyword evidence="3" id="KW-1185">Reference proteome</keyword>
<sequence length="138" mass="15237">MSKTLEPPDERGDTSFNTMPSSKTMEAKQMHMKKLESAADAIVKDYGRAVEVEGAAASAMSDVVAVLRHMCKNEMKPTKTLTVEQHRTVANAVDILEAWMDLGEYKAAQDTMAFASLMNDNFKSLQETSNTRKTTAET</sequence>
<name>A0AA39MLD8_ARMTA</name>
<reference evidence="2" key="1">
    <citation type="submission" date="2023-06" db="EMBL/GenBank/DDBJ databases">
        <authorList>
            <consortium name="Lawrence Berkeley National Laboratory"/>
            <person name="Ahrendt S."/>
            <person name="Sahu N."/>
            <person name="Indic B."/>
            <person name="Wong-Bajracharya J."/>
            <person name="Merenyi Z."/>
            <person name="Ke H.-M."/>
            <person name="Monk M."/>
            <person name="Kocsube S."/>
            <person name="Drula E."/>
            <person name="Lipzen A."/>
            <person name="Balint B."/>
            <person name="Henrissat B."/>
            <person name="Andreopoulos B."/>
            <person name="Martin F.M."/>
            <person name="Harder C.B."/>
            <person name="Rigling D."/>
            <person name="Ford K.L."/>
            <person name="Foster G.D."/>
            <person name="Pangilinan J."/>
            <person name="Papanicolaou A."/>
            <person name="Barry K."/>
            <person name="LaButti K."/>
            <person name="Viragh M."/>
            <person name="Koriabine M."/>
            <person name="Yan M."/>
            <person name="Riley R."/>
            <person name="Champramary S."/>
            <person name="Plett K.L."/>
            <person name="Tsai I.J."/>
            <person name="Slot J."/>
            <person name="Sipos G."/>
            <person name="Plett J."/>
            <person name="Nagy L.G."/>
            <person name="Grigoriev I.V."/>
        </authorList>
    </citation>
    <scope>NUCLEOTIDE SEQUENCE</scope>
    <source>
        <strain evidence="2">CCBAS 213</strain>
    </source>
</reference>
<evidence type="ECO:0000256" key="1">
    <source>
        <dbReference type="SAM" id="MobiDB-lite"/>
    </source>
</evidence>
<dbReference type="GeneID" id="85354016"/>
<feature type="compositionally biased region" description="Basic and acidic residues" evidence="1">
    <location>
        <begin position="1"/>
        <end position="13"/>
    </location>
</feature>
<dbReference type="EMBL" id="JAUEPS010000106">
    <property type="protein sequence ID" value="KAK0437720.1"/>
    <property type="molecule type" value="Genomic_DNA"/>
</dbReference>
<feature type="region of interest" description="Disordered" evidence="1">
    <location>
        <begin position="1"/>
        <end position="23"/>
    </location>
</feature>
<protein>
    <submittedName>
        <fullName evidence="2">Uncharacterized protein</fullName>
    </submittedName>
</protein>
<proteinExistence type="predicted"/>
<organism evidence="2 3">
    <name type="scientific">Armillaria tabescens</name>
    <name type="common">Ringless honey mushroom</name>
    <name type="synonym">Agaricus tabescens</name>
    <dbReference type="NCBI Taxonomy" id="1929756"/>
    <lineage>
        <taxon>Eukaryota</taxon>
        <taxon>Fungi</taxon>
        <taxon>Dikarya</taxon>
        <taxon>Basidiomycota</taxon>
        <taxon>Agaricomycotina</taxon>
        <taxon>Agaricomycetes</taxon>
        <taxon>Agaricomycetidae</taxon>
        <taxon>Agaricales</taxon>
        <taxon>Marasmiineae</taxon>
        <taxon>Physalacriaceae</taxon>
        <taxon>Desarmillaria</taxon>
    </lineage>
</organism>
<feature type="compositionally biased region" description="Polar residues" evidence="1">
    <location>
        <begin position="14"/>
        <end position="23"/>
    </location>
</feature>
<gene>
    <name evidence="2" type="ORF">EV420DRAFT_1486997</name>
</gene>
<dbReference type="AlphaFoldDB" id="A0AA39MLD8"/>
<dbReference type="Proteomes" id="UP001175211">
    <property type="component" value="Unassembled WGS sequence"/>
</dbReference>
<evidence type="ECO:0000313" key="2">
    <source>
        <dbReference type="EMBL" id="KAK0437720.1"/>
    </source>
</evidence>
<dbReference type="RefSeq" id="XP_060322664.1">
    <property type="nucleotide sequence ID" value="XM_060470468.1"/>
</dbReference>
<evidence type="ECO:0000313" key="3">
    <source>
        <dbReference type="Proteomes" id="UP001175211"/>
    </source>
</evidence>
<accession>A0AA39MLD8</accession>